<dbReference type="Proteomes" id="UP000190341">
    <property type="component" value="Unassembled WGS sequence"/>
</dbReference>
<evidence type="ECO:0000313" key="2">
    <source>
        <dbReference type="Proteomes" id="UP000190341"/>
    </source>
</evidence>
<dbReference type="AlphaFoldDB" id="A0A1T5JFQ7"/>
<reference evidence="1 2" key="1">
    <citation type="submission" date="2017-02" db="EMBL/GenBank/DDBJ databases">
        <authorList>
            <person name="Peterson S.W."/>
        </authorList>
    </citation>
    <scope>NUCLEOTIDE SEQUENCE [LARGE SCALE GENOMIC DNA]</scope>
    <source>
        <strain evidence="1 2">P15</strain>
    </source>
</reference>
<dbReference type="STRING" id="428993.SAMN06296058_0752"/>
<dbReference type="RefSeq" id="WP_079723128.1">
    <property type="nucleotide sequence ID" value="NZ_BMCL01000003.1"/>
</dbReference>
<keyword evidence="2" id="KW-1185">Reference proteome</keyword>
<protein>
    <submittedName>
        <fullName evidence="1">Uncharacterized protein</fullName>
    </submittedName>
</protein>
<sequence length="84" mass="9211">MFDLATISRPNANQFLREELAEMLAESGLPTVEEAEAALRCIADVQAVAASLVRSRDANAAQLHHHAQQLTQAAAVLRRFVERT</sequence>
<organism evidence="1 2">
    <name type="scientific">Pseudoxanthomonas indica</name>
    <dbReference type="NCBI Taxonomy" id="428993"/>
    <lineage>
        <taxon>Bacteria</taxon>
        <taxon>Pseudomonadati</taxon>
        <taxon>Pseudomonadota</taxon>
        <taxon>Gammaproteobacteria</taxon>
        <taxon>Lysobacterales</taxon>
        <taxon>Lysobacteraceae</taxon>
        <taxon>Pseudoxanthomonas</taxon>
    </lineage>
</organism>
<proteinExistence type="predicted"/>
<evidence type="ECO:0000313" key="1">
    <source>
        <dbReference type="EMBL" id="SKC50003.1"/>
    </source>
</evidence>
<accession>A0A1T5JFQ7</accession>
<dbReference type="EMBL" id="FUZV01000001">
    <property type="protein sequence ID" value="SKC50003.1"/>
    <property type="molecule type" value="Genomic_DNA"/>
</dbReference>
<gene>
    <name evidence="1" type="ORF">SAMN06296058_0752</name>
</gene>
<name>A0A1T5JFQ7_9GAMM</name>